<evidence type="ECO:0000313" key="2">
    <source>
        <dbReference type="Proteomes" id="UP000003165"/>
    </source>
</evidence>
<reference evidence="1 2" key="1">
    <citation type="submission" date="2009-02" db="EMBL/GenBank/DDBJ databases">
        <title>Sequencing of the draft genome and assembly of Lutiella nitroferrum 2002.</title>
        <authorList>
            <consortium name="US DOE Joint Genome Institute (JGI-PGF)"/>
            <person name="Lucas S."/>
            <person name="Copeland A."/>
            <person name="Lapidus A."/>
            <person name="Glavina del Rio T."/>
            <person name="Tice H."/>
            <person name="Bruce D."/>
            <person name="Goodwin L."/>
            <person name="Pitluck S."/>
            <person name="Larimer F."/>
            <person name="Land M.L."/>
            <person name="Hauser L."/>
            <person name="Coates J.D."/>
        </authorList>
    </citation>
    <scope>NUCLEOTIDE SEQUENCE [LARGE SCALE GENOMIC DNA]</scope>
    <source>
        <strain evidence="1 2">2002</strain>
    </source>
</reference>
<dbReference type="EMBL" id="ACIS01000001">
    <property type="protein sequence ID" value="EEG10295.1"/>
    <property type="molecule type" value="Genomic_DNA"/>
</dbReference>
<keyword evidence="2" id="KW-1185">Reference proteome</keyword>
<dbReference type="Proteomes" id="UP000003165">
    <property type="component" value="Unassembled WGS sequence"/>
</dbReference>
<evidence type="ECO:0000313" key="1">
    <source>
        <dbReference type="EMBL" id="EEG10295.1"/>
    </source>
</evidence>
<name>B9YYU2_9NEIS</name>
<proteinExistence type="predicted"/>
<dbReference type="RefSeq" id="WP_008952297.1">
    <property type="nucleotide sequence ID" value="NZ_ACIS01000001.1"/>
</dbReference>
<organism evidence="1 2">
    <name type="scientific">Pseudogulbenkiania ferrooxidans 2002</name>
    <dbReference type="NCBI Taxonomy" id="279714"/>
    <lineage>
        <taxon>Bacteria</taxon>
        <taxon>Pseudomonadati</taxon>
        <taxon>Pseudomonadota</taxon>
        <taxon>Betaproteobacteria</taxon>
        <taxon>Neisseriales</taxon>
        <taxon>Chromobacteriaceae</taxon>
        <taxon>Pseudogulbenkiania</taxon>
    </lineage>
</organism>
<protein>
    <submittedName>
        <fullName evidence="1">Uncharacterized protein</fullName>
    </submittedName>
</protein>
<dbReference type="AlphaFoldDB" id="B9YYU2"/>
<gene>
    <name evidence="1" type="ORF">FuraDRAFT_0277</name>
</gene>
<sequence>MATAKLTRARVLVAFVLSGIDLLPNDVVSVDEKTLKAHPAELDPTPEAVEAALASGGKEVSLESGSPDE</sequence>
<accession>B9YYU2</accession>
<comment type="caution">
    <text evidence="1">The sequence shown here is derived from an EMBL/GenBank/DDBJ whole genome shotgun (WGS) entry which is preliminary data.</text>
</comment>